<reference evidence="8 9" key="1">
    <citation type="submission" date="2019-08" db="EMBL/GenBank/DDBJ databases">
        <title>Bacillus genomes from the desert of Cuatro Cienegas, Coahuila.</title>
        <authorList>
            <person name="Olmedo-Alvarez G."/>
        </authorList>
    </citation>
    <scope>NUCLEOTIDE SEQUENCE [LARGE SCALE GENOMIC DNA]</scope>
    <source>
        <strain evidence="8 9">CH128b_4D</strain>
    </source>
</reference>
<dbReference type="PANTHER" id="PTHR12677:SF59">
    <property type="entry name" value="GOLGI APPARATUS MEMBRANE PROTEIN TVP38-RELATED"/>
    <property type="match status" value="1"/>
</dbReference>
<dbReference type="Pfam" id="PF09335">
    <property type="entry name" value="VTT_dom"/>
    <property type="match status" value="1"/>
</dbReference>
<proteinExistence type="inferred from homology"/>
<evidence type="ECO:0000256" key="6">
    <source>
        <dbReference type="RuleBase" id="RU366058"/>
    </source>
</evidence>
<dbReference type="EMBL" id="VTEG01000001">
    <property type="protein sequence ID" value="TYS01180.1"/>
    <property type="molecule type" value="Genomic_DNA"/>
</dbReference>
<feature type="transmembrane region" description="Helical" evidence="6">
    <location>
        <begin position="74"/>
        <end position="99"/>
    </location>
</feature>
<feature type="transmembrane region" description="Helical" evidence="6">
    <location>
        <begin position="6"/>
        <end position="27"/>
    </location>
</feature>
<evidence type="ECO:0000313" key="9">
    <source>
        <dbReference type="Proteomes" id="UP000325182"/>
    </source>
</evidence>
<comment type="similarity">
    <text evidence="6">Belongs to the TVP38/TMEM64 family.</text>
</comment>
<evidence type="ECO:0000256" key="1">
    <source>
        <dbReference type="ARBA" id="ARBA00004651"/>
    </source>
</evidence>
<evidence type="ECO:0000313" key="8">
    <source>
        <dbReference type="EMBL" id="TYS01180.1"/>
    </source>
</evidence>
<name>A0A5D4MH75_9BACI</name>
<dbReference type="PANTHER" id="PTHR12677">
    <property type="entry name" value="GOLGI APPARATUS MEMBRANE PROTEIN TVP38-RELATED"/>
    <property type="match status" value="1"/>
</dbReference>
<keyword evidence="3 6" id="KW-0812">Transmembrane</keyword>
<accession>A0A5D4MH75</accession>
<dbReference type="InterPro" id="IPR032816">
    <property type="entry name" value="VTT_dom"/>
</dbReference>
<comment type="subcellular location">
    <subcellularLocation>
        <location evidence="1 6">Cell membrane</location>
        <topology evidence="1 6">Multi-pass membrane protein</topology>
    </subcellularLocation>
</comment>
<gene>
    <name evidence="8" type="ORF">FZC84_00475</name>
</gene>
<feature type="transmembrane region" description="Helical" evidence="6">
    <location>
        <begin position="187"/>
        <end position="205"/>
    </location>
</feature>
<feature type="domain" description="VTT" evidence="7">
    <location>
        <begin position="62"/>
        <end position="178"/>
    </location>
</feature>
<evidence type="ECO:0000256" key="2">
    <source>
        <dbReference type="ARBA" id="ARBA00022475"/>
    </source>
</evidence>
<sequence>MLMRKRWVQIGLVSLLIILLIIINRTVLDLSPEAIKAQILSMGIWAPVLFVIVYTFRPLILFPASVLSLAGGLAFGPALGTALTVTGASLGAALAFFVARKIGKGKWQWKNGGKTAFIQKKVEGNGFTVVLLLRLIPIFNFDLISYAAGASKVRFSHFFSGTVAGIIPGTFAYNFLGSSAASQNNMIIIAAIAFFIILTIVPVLLKNKIKRYLENH</sequence>
<dbReference type="InterPro" id="IPR015414">
    <property type="entry name" value="TMEM64"/>
</dbReference>
<organism evidence="8 9">
    <name type="scientific">Rossellomorea vietnamensis</name>
    <dbReference type="NCBI Taxonomy" id="218284"/>
    <lineage>
        <taxon>Bacteria</taxon>
        <taxon>Bacillati</taxon>
        <taxon>Bacillota</taxon>
        <taxon>Bacilli</taxon>
        <taxon>Bacillales</taxon>
        <taxon>Bacillaceae</taxon>
        <taxon>Rossellomorea</taxon>
    </lineage>
</organism>
<protein>
    <recommendedName>
        <fullName evidence="6">TVP38/TMEM64 family membrane protein</fullName>
    </recommendedName>
</protein>
<dbReference type="AlphaFoldDB" id="A0A5D4MH75"/>
<feature type="transmembrane region" description="Helical" evidence="6">
    <location>
        <begin position="39"/>
        <end position="62"/>
    </location>
</feature>
<evidence type="ECO:0000256" key="3">
    <source>
        <dbReference type="ARBA" id="ARBA00022692"/>
    </source>
</evidence>
<feature type="transmembrane region" description="Helical" evidence="6">
    <location>
        <begin position="155"/>
        <end position="175"/>
    </location>
</feature>
<keyword evidence="4 6" id="KW-1133">Transmembrane helix</keyword>
<dbReference type="Proteomes" id="UP000325182">
    <property type="component" value="Unassembled WGS sequence"/>
</dbReference>
<evidence type="ECO:0000256" key="4">
    <source>
        <dbReference type="ARBA" id="ARBA00022989"/>
    </source>
</evidence>
<dbReference type="GO" id="GO:0005886">
    <property type="term" value="C:plasma membrane"/>
    <property type="evidence" value="ECO:0007669"/>
    <property type="project" value="UniProtKB-SubCell"/>
</dbReference>
<keyword evidence="5 6" id="KW-0472">Membrane</keyword>
<comment type="caution">
    <text evidence="8">The sequence shown here is derived from an EMBL/GenBank/DDBJ whole genome shotgun (WGS) entry which is preliminary data.</text>
</comment>
<evidence type="ECO:0000256" key="5">
    <source>
        <dbReference type="ARBA" id="ARBA00023136"/>
    </source>
</evidence>
<keyword evidence="2 6" id="KW-1003">Cell membrane</keyword>
<evidence type="ECO:0000259" key="7">
    <source>
        <dbReference type="Pfam" id="PF09335"/>
    </source>
</evidence>